<reference evidence="11 12" key="1">
    <citation type="submission" date="2016-10" db="EMBL/GenBank/DDBJ databases">
        <authorList>
            <person name="de Groot N.N."/>
        </authorList>
    </citation>
    <scope>NUCLEOTIDE SEQUENCE [LARGE SCALE GENOMIC DNA]</scope>
    <source>
        <strain evidence="11 12">ATCC 35958</strain>
    </source>
</reference>
<proteinExistence type="predicted"/>
<dbReference type="SUPFAM" id="SSF52833">
    <property type="entry name" value="Thioredoxin-like"/>
    <property type="match status" value="1"/>
</dbReference>
<dbReference type="GO" id="GO:0015035">
    <property type="term" value="F:protein-disulfide reductase activity"/>
    <property type="evidence" value="ECO:0007669"/>
    <property type="project" value="TreeGrafter"/>
</dbReference>
<keyword evidence="4" id="KW-0201">Cytochrome c-type biogenesis</keyword>
<evidence type="ECO:0000256" key="1">
    <source>
        <dbReference type="ARBA" id="ARBA00004651"/>
    </source>
</evidence>
<feature type="signal peptide" evidence="9">
    <location>
        <begin position="1"/>
        <end position="27"/>
    </location>
</feature>
<feature type="transmembrane region" description="Helical" evidence="8">
    <location>
        <begin position="591"/>
        <end position="613"/>
    </location>
</feature>
<evidence type="ECO:0000259" key="10">
    <source>
        <dbReference type="PROSITE" id="PS51352"/>
    </source>
</evidence>
<dbReference type="Pfam" id="PF02683">
    <property type="entry name" value="DsbD_TM"/>
    <property type="match status" value="1"/>
</dbReference>
<evidence type="ECO:0000256" key="6">
    <source>
        <dbReference type="ARBA" id="ARBA00023136"/>
    </source>
</evidence>
<protein>
    <submittedName>
        <fullName evidence="11">Thiol:disulfide interchange protein DsbD</fullName>
    </submittedName>
</protein>
<evidence type="ECO:0000256" key="2">
    <source>
        <dbReference type="ARBA" id="ARBA00022475"/>
    </source>
</evidence>
<dbReference type="InterPro" id="IPR013766">
    <property type="entry name" value="Thioredoxin_domain"/>
</dbReference>
<keyword evidence="6 8" id="KW-0472">Membrane</keyword>
<dbReference type="PANTHER" id="PTHR32234">
    <property type="entry name" value="THIOL:DISULFIDE INTERCHANGE PROTEIN DSBD"/>
    <property type="match status" value="1"/>
</dbReference>
<dbReference type="GO" id="GO:0017004">
    <property type="term" value="P:cytochrome complex assembly"/>
    <property type="evidence" value="ECO:0007669"/>
    <property type="project" value="UniProtKB-KW"/>
</dbReference>
<dbReference type="GO" id="GO:0005886">
    <property type="term" value="C:plasma membrane"/>
    <property type="evidence" value="ECO:0007669"/>
    <property type="project" value="UniProtKB-SubCell"/>
</dbReference>
<gene>
    <name evidence="11" type="ORF">SAMN02982919_01804</name>
</gene>
<keyword evidence="9" id="KW-0732">Signal</keyword>
<accession>A0A1H9LMQ7</accession>
<evidence type="ECO:0000256" key="5">
    <source>
        <dbReference type="ARBA" id="ARBA00022989"/>
    </source>
</evidence>
<evidence type="ECO:0000256" key="3">
    <source>
        <dbReference type="ARBA" id="ARBA00022692"/>
    </source>
</evidence>
<dbReference type="InterPro" id="IPR036249">
    <property type="entry name" value="Thioredoxin-like_sf"/>
</dbReference>
<dbReference type="Pfam" id="PF13899">
    <property type="entry name" value="Thioredoxin_7"/>
    <property type="match status" value="1"/>
</dbReference>
<keyword evidence="5 8" id="KW-1133">Transmembrane helix</keyword>
<dbReference type="AlphaFoldDB" id="A0A1H9LMQ7"/>
<feature type="transmembrane region" description="Helical" evidence="8">
    <location>
        <begin position="501"/>
        <end position="521"/>
    </location>
</feature>
<dbReference type="GO" id="GO:0045454">
    <property type="term" value="P:cell redox homeostasis"/>
    <property type="evidence" value="ECO:0007669"/>
    <property type="project" value="TreeGrafter"/>
</dbReference>
<dbReference type="PROSITE" id="PS51352">
    <property type="entry name" value="THIOREDOXIN_2"/>
    <property type="match status" value="1"/>
</dbReference>
<keyword evidence="2" id="KW-1003">Cell membrane</keyword>
<evidence type="ECO:0000313" key="12">
    <source>
        <dbReference type="Proteomes" id="UP000199766"/>
    </source>
</evidence>
<feature type="transmembrane region" description="Helical" evidence="8">
    <location>
        <begin position="341"/>
        <end position="366"/>
    </location>
</feature>
<keyword evidence="7" id="KW-0676">Redox-active center</keyword>
<organism evidence="11 12">
    <name type="scientific">Giesbergeria anulus</name>
    <dbReference type="NCBI Taxonomy" id="180197"/>
    <lineage>
        <taxon>Bacteria</taxon>
        <taxon>Pseudomonadati</taxon>
        <taxon>Pseudomonadota</taxon>
        <taxon>Betaproteobacteria</taxon>
        <taxon>Burkholderiales</taxon>
        <taxon>Comamonadaceae</taxon>
        <taxon>Giesbergeria</taxon>
    </lineage>
</organism>
<dbReference type="STRING" id="180197.SAMN02982919_01804"/>
<dbReference type="InterPro" id="IPR028250">
    <property type="entry name" value="DsbDN"/>
</dbReference>
<dbReference type="Pfam" id="PF11412">
    <property type="entry name" value="DsbD_N"/>
    <property type="match status" value="1"/>
</dbReference>
<feature type="transmembrane region" description="Helical" evidence="8">
    <location>
        <begin position="427"/>
        <end position="446"/>
    </location>
</feature>
<feature type="transmembrane region" description="Helical" evidence="8">
    <location>
        <begin position="565"/>
        <end position="584"/>
    </location>
</feature>
<dbReference type="CDD" id="cd02953">
    <property type="entry name" value="DsbDgamma"/>
    <property type="match status" value="1"/>
</dbReference>
<dbReference type="Gene3D" id="3.40.30.10">
    <property type="entry name" value="Glutaredoxin"/>
    <property type="match status" value="1"/>
</dbReference>
<evidence type="ECO:0000256" key="4">
    <source>
        <dbReference type="ARBA" id="ARBA00022748"/>
    </source>
</evidence>
<dbReference type="RefSeq" id="WP_091456171.1">
    <property type="nucleotide sequence ID" value="NZ_FOGD01000004.1"/>
</dbReference>
<feature type="transmembrane region" description="Helical" evidence="8">
    <location>
        <begin position="467"/>
        <end position="495"/>
    </location>
</feature>
<sequence>MLHPFLFRFFSVVLWLVASAFGTAALAQTGFAAATSSVVTTPHVRAELIAQAPQGVAPGQPLWLGLQLTHQPDWHSYWKNPGDSGLPTELHWELPAGLEAGEVAWPVPHPIRVGTMVNYGYEGEVLLAVPLQVTPLFKPPLLSTGNVTVRLRASWLVCRVECIPEEGQFALSLPVQGSTALHSAAFAQQLAAQPVALAGEASAQIDGEHLQVRVAGLPASVQGQTLLLLPETPAVLQHVAQADPRWTQTWDGAVWAARLPLSPDRGGNISQLPLLLVPVGTGQGVGPVAGTAWRTVAAVQGQWTPAARAEVSPALAAALAANQAAQQAAPAPVPPPSVKTWLLALLGGLVGGLLLNLMPCVFPILALKVVGFARHGQARRAQRLGGLAYTAGVVLSFLALGGLLLALRAAGEQLGWGFQLQSPGVVAALAALFTLIGLNLAGLFEFSQFVPSGLASMQARHPVADAFLSGVLAVAVASPCTAPFMGASLGLAVALPTLQALAVFAALGLGMALPYLLAAWLPGVARCLPRPGAWMQTFRQALAFPMFATVVWLVWVLGQQSGMDGAGALLALLVALAALVWAWALPGRSRWWLVALALLGNGWLLAVVGPYVIQPASAHSSGEGIAAAGSVGEQRWQPWSAQRVAELSAAGQPVFVDFTAAWCVTCQYNKRTTLADTSLLADFAAHKVALLRADWTLRDPAITAALAQLGRNGVPVYVLYAQGRAPVVLTEILSVQEVRTALAAL</sequence>
<dbReference type="PANTHER" id="PTHR32234:SF3">
    <property type="entry name" value="SUPPRESSION OF COPPER SENSITIVITY PROTEIN"/>
    <property type="match status" value="1"/>
</dbReference>
<name>A0A1H9LMQ7_9BURK</name>
<feature type="transmembrane region" description="Helical" evidence="8">
    <location>
        <begin position="387"/>
        <end position="407"/>
    </location>
</feature>
<evidence type="ECO:0000313" key="11">
    <source>
        <dbReference type="EMBL" id="SER12638.1"/>
    </source>
</evidence>
<evidence type="ECO:0000256" key="9">
    <source>
        <dbReference type="SAM" id="SignalP"/>
    </source>
</evidence>
<dbReference type="InterPro" id="IPR003834">
    <property type="entry name" value="Cyt_c_assmbl_TM_dom"/>
</dbReference>
<feature type="domain" description="Thioredoxin" evidence="10">
    <location>
        <begin position="610"/>
        <end position="745"/>
    </location>
</feature>
<dbReference type="InterPro" id="IPR017937">
    <property type="entry name" value="Thioredoxin_CS"/>
</dbReference>
<comment type="subcellular location">
    <subcellularLocation>
        <location evidence="1">Cell membrane</location>
        <topology evidence="1">Multi-pass membrane protein</topology>
    </subcellularLocation>
</comment>
<dbReference type="InterPro" id="IPR035671">
    <property type="entry name" value="DsbD_gamma"/>
</dbReference>
<evidence type="ECO:0000256" key="7">
    <source>
        <dbReference type="ARBA" id="ARBA00023284"/>
    </source>
</evidence>
<keyword evidence="12" id="KW-1185">Reference proteome</keyword>
<dbReference type="Proteomes" id="UP000199766">
    <property type="component" value="Unassembled WGS sequence"/>
</dbReference>
<feature type="transmembrane region" description="Helical" evidence="8">
    <location>
        <begin position="541"/>
        <end position="559"/>
    </location>
</feature>
<dbReference type="EMBL" id="FOGD01000004">
    <property type="protein sequence ID" value="SER12638.1"/>
    <property type="molecule type" value="Genomic_DNA"/>
</dbReference>
<dbReference type="OrthoDB" id="9811036at2"/>
<keyword evidence="3 8" id="KW-0812">Transmembrane</keyword>
<dbReference type="PROSITE" id="PS00194">
    <property type="entry name" value="THIOREDOXIN_1"/>
    <property type="match status" value="1"/>
</dbReference>
<feature type="chain" id="PRO_5011686345" evidence="9">
    <location>
        <begin position="28"/>
        <end position="745"/>
    </location>
</feature>
<evidence type="ECO:0000256" key="8">
    <source>
        <dbReference type="SAM" id="Phobius"/>
    </source>
</evidence>